<proteinExistence type="predicted"/>
<accession>A0A0C3DTA1</accession>
<reference evidence="2" key="2">
    <citation type="submission" date="2015-01" db="EMBL/GenBank/DDBJ databases">
        <title>Evolutionary Origins and Diversification of the Mycorrhizal Mutualists.</title>
        <authorList>
            <consortium name="DOE Joint Genome Institute"/>
            <consortium name="Mycorrhizal Genomics Consortium"/>
            <person name="Kohler A."/>
            <person name="Kuo A."/>
            <person name="Nagy L.G."/>
            <person name="Floudas D."/>
            <person name="Copeland A."/>
            <person name="Barry K.W."/>
            <person name="Cichocki N."/>
            <person name="Veneault-Fourrey C."/>
            <person name="LaButti K."/>
            <person name="Lindquist E.A."/>
            <person name="Lipzen A."/>
            <person name="Lundell T."/>
            <person name="Morin E."/>
            <person name="Murat C."/>
            <person name="Riley R."/>
            <person name="Ohm R."/>
            <person name="Sun H."/>
            <person name="Tunlid A."/>
            <person name="Henrissat B."/>
            <person name="Grigoriev I.V."/>
            <person name="Hibbett D.S."/>
            <person name="Martin F."/>
        </authorList>
    </citation>
    <scope>NUCLEOTIDE SEQUENCE [LARGE SCALE GENOMIC DNA]</scope>
    <source>
        <strain evidence="2">Foug A</strain>
    </source>
</reference>
<dbReference type="AlphaFoldDB" id="A0A0C3DTA1"/>
<evidence type="ECO:0000313" key="2">
    <source>
        <dbReference type="Proteomes" id="UP000053989"/>
    </source>
</evidence>
<protein>
    <submittedName>
        <fullName evidence="1">Uncharacterized protein</fullName>
    </submittedName>
</protein>
<sequence length="67" mass="7566">MKGCHTVSYLTLSFRRIEAILRYSGSSDRNYTGSETEIIPFANQGKPKMKANRGEHSLEPSGVTFWI</sequence>
<dbReference type="InParanoid" id="A0A0C3DTA1"/>
<organism evidence="1 2">
    <name type="scientific">Scleroderma citrinum Foug A</name>
    <dbReference type="NCBI Taxonomy" id="1036808"/>
    <lineage>
        <taxon>Eukaryota</taxon>
        <taxon>Fungi</taxon>
        <taxon>Dikarya</taxon>
        <taxon>Basidiomycota</taxon>
        <taxon>Agaricomycotina</taxon>
        <taxon>Agaricomycetes</taxon>
        <taxon>Agaricomycetidae</taxon>
        <taxon>Boletales</taxon>
        <taxon>Sclerodermatineae</taxon>
        <taxon>Sclerodermataceae</taxon>
        <taxon>Scleroderma</taxon>
    </lineage>
</organism>
<reference evidence="1 2" key="1">
    <citation type="submission" date="2014-04" db="EMBL/GenBank/DDBJ databases">
        <authorList>
            <consortium name="DOE Joint Genome Institute"/>
            <person name="Kuo A."/>
            <person name="Kohler A."/>
            <person name="Nagy L.G."/>
            <person name="Floudas D."/>
            <person name="Copeland A."/>
            <person name="Barry K.W."/>
            <person name="Cichocki N."/>
            <person name="Veneault-Fourrey C."/>
            <person name="LaButti K."/>
            <person name="Lindquist E.A."/>
            <person name="Lipzen A."/>
            <person name="Lundell T."/>
            <person name="Morin E."/>
            <person name="Murat C."/>
            <person name="Sun H."/>
            <person name="Tunlid A."/>
            <person name="Henrissat B."/>
            <person name="Grigoriev I.V."/>
            <person name="Hibbett D.S."/>
            <person name="Martin F."/>
            <person name="Nordberg H.P."/>
            <person name="Cantor M.N."/>
            <person name="Hua S.X."/>
        </authorList>
    </citation>
    <scope>NUCLEOTIDE SEQUENCE [LARGE SCALE GENOMIC DNA]</scope>
    <source>
        <strain evidence="1 2">Foug A</strain>
    </source>
</reference>
<dbReference type="HOGENOM" id="CLU_2813938_0_0_1"/>
<gene>
    <name evidence="1" type="ORF">SCLCIDRAFT_1217939</name>
</gene>
<dbReference type="EMBL" id="KN822076">
    <property type="protein sequence ID" value="KIM59161.1"/>
    <property type="molecule type" value="Genomic_DNA"/>
</dbReference>
<name>A0A0C3DTA1_9AGAM</name>
<dbReference type="Proteomes" id="UP000053989">
    <property type="component" value="Unassembled WGS sequence"/>
</dbReference>
<evidence type="ECO:0000313" key="1">
    <source>
        <dbReference type="EMBL" id="KIM59161.1"/>
    </source>
</evidence>
<keyword evidence="2" id="KW-1185">Reference proteome</keyword>